<evidence type="ECO:0000313" key="14">
    <source>
        <dbReference type="EMBL" id="CAL1531149.1"/>
    </source>
</evidence>
<comment type="function">
    <text evidence="11">Component of the origin recognition complex (ORC) that binds origins of replication. DNA-binding is ATP-dependent, however specific DNA sequences that define origins of replication have not been identified so far. ORC is required to assemble the pre-replication complex necessary to initiate DNA replication.</text>
</comment>
<dbReference type="InterPro" id="IPR027417">
    <property type="entry name" value="P-loop_NTPase"/>
</dbReference>
<feature type="compositionally biased region" description="Low complexity" evidence="12">
    <location>
        <begin position="350"/>
        <end position="364"/>
    </location>
</feature>
<evidence type="ECO:0000256" key="2">
    <source>
        <dbReference type="ARBA" id="ARBA00008398"/>
    </source>
</evidence>
<dbReference type="EMBL" id="CAXITT010000081">
    <property type="protein sequence ID" value="CAL1531149.1"/>
    <property type="molecule type" value="Genomic_DNA"/>
</dbReference>
<evidence type="ECO:0000256" key="5">
    <source>
        <dbReference type="ARBA" id="ARBA00022723"/>
    </source>
</evidence>
<keyword evidence="15" id="KW-1185">Reference proteome</keyword>
<evidence type="ECO:0000256" key="9">
    <source>
        <dbReference type="ARBA" id="ARBA00023125"/>
    </source>
</evidence>
<feature type="compositionally biased region" description="Basic and acidic residues" evidence="12">
    <location>
        <begin position="133"/>
        <end position="146"/>
    </location>
</feature>
<dbReference type="PANTHER" id="PTHR10763:SF23">
    <property type="entry name" value="ORIGIN RECOGNITION COMPLEX SUBUNIT 1"/>
    <property type="match status" value="1"/>
</dbReference>
<dbReference type="GO" id="GO:0005664">
    <property type="term" value="C:nuclear origin of replication recognition complex"/>
    <property type="evidence" value="ECO:0007669"/>
    <property type="project" value="TreeGrafter"/>
</dbReference>
<evidence type="ECO:0000256" key="6">
    <source>
        <dbReference type="ARBA" id="ARBA00022741"/>
    </source>
</evidence>
<feature type="compositionally biased region" description="Polar residues" evidence="12">
    <location>
        <begin position="46"/>
        <end position="58"/>
    </location>
</feature>
<dbReference type="InterPro" id="IPR003959">
    <property type="entry name" value="ATPase_AAA_core"/>
</dbReference>
<keyword evidence="6 11" id="KW-0547">Nucleotide-binding</keyword>
<evidence type="ECO:0000259" key="13">
    <source>
        <dbReference type="SMART" id="SM00382"/>
    </source>
</evidence>
<feature type="compositionally biased region" description="Acidic residues" evidence="12">
    <location>
        <begin position="300"/>
        <end position="326"/>
    </location>
</feature>
<evidence type="ECO:0000256" key="3">
    <source>
        <dbReference type="ARBA" id="ARBA00019081"/>
    </source>
</evidence>
<dbReference type="GO" id="GO:0033314">
    <property type="term" value="P:mitotic DNA replication checkpoint signaling"/>
    <property type="evidence" value="ECO:0007669"/>
    <property type="project" value="TreeGrafter"/>
</dbReference>
<gene>
    <name evidence="14" type="ORF">GSLYS_00005244001</name>
</gene>
<accession>A0AAV2HEH6</accession>
<feature type="non-terminal residue" evidence="14">
    <location>
        <position position="1"/>
    </location>
</feature>
<dbReference type="Gene3D" id="1.10.8.60">
    <property type="match status" value="1"/>
</dbReference>
<dbReference type="InterPro" id="IPR041083">
    <property type="entry name" value="AAA_lid_10"/>
</dbReference>
<keyword evidence="10 11" id="KW-0539">Nucleus</keyword>
<evidence type="ECO:0000256" key="12">
    <source>
        <dbReference type="SAM" id="MobiDB-lite"/>
    </source>
</evidence>
<evidence type="ECO:0000256" key="10">
    <source>
        <dbReference type="ARBA" id="ARBA00023242"/>
    </source>
</evidence>
<dbReference type="GO" id="GO:0046872">
    <property type="term" value="F:metal ion binding"/>
    <property type="evidence" value="ECO:0007669"/>
    <property type="project" value="UniProtKB-KW"/>
</dbReference>
<comment type="subcellular location">
    <subcellularLocation>
        <location evidence="1 11">Nucleus</location>
    </subcellularLocation>
</comment>
<dbReference type="GO" id="GO:0005524">
    <property type="term" value="F:ATP binding"/>
    <property type="evidence" value="ECO:0007669"/>
    <property type="project" value="UniProtKB-KW"/>
</dbReference>
<keyword evidence="5" id="KW-0479">Metal-binding</keyword>
<keyword evidence="9 11" id="KW-0238">DNA-binding</keyword>
<feature type="domain" description="AAA+ ATPase" evidence="13">
    <location>
        <begin position="429"/>
        <end position="580"/>
    </location>
</feature>
<comment type="subunit">
    <text evidence="11">ORC is composed of six subunits.</text>
</comment>
<evidence type="ECO:0000256" key="7">
    <source>
        <dbReference type="ARBA" id="ARBA00022840"/>
    </source>
</evidence>
<reference evidence="14 15" key="1">
    <citation type="submission" date="2024-04" db="EMBL/GenBank/DDBJ databases">
        <authorList>
            <consortium name="Genoscope - CEA"/>
            <person name="William W."/>
        </authorList>
    </citation>
    <scope>NUCLEOTIDE SEQUENCE [LARGE SCALE GENOMIC DNA]</scope>
</reference>
<dbReference type="SMART" id="SM00382">
    <property type="entry name" value="AAA"/>
    <property type="match status" value="1"/>
</dbReference>
<feature type="region of interest" description="Disordered" evidence="12">
    <location>
        <begin position="282"/>
        <end position="364"/>
    </location>
</feature>
<feature type="compositionally biased region" description="Low complexity" evidence="12">
    <location>
        <begin position="59"/>
        <end position="69"/>
    </location>
</feature>
<dbReference type="GO" id="GO:0016887">
    <property type="term" value="F:ATP hydrolysis activity"/>
    <property type="evidence" value="ECO:0007669"/>
    <property type="project" value="InterPro"/>
</dbReference>
<dbReference type="FunFam" id="3.40.50.300:FF:000199">
    <property type="entry name" value="Origin recognition complex subunit 1"/>
    <property type="match status" value="1"/>
</dbReference>
<dbReference type="AlphaFoldDB" id="A0AAV2HEH6"/>
<feature type="region of interest" description="Disordered" evidence="12">
    <location>
        <begin position="38"/>
        <end position="72"/>
    </location>
</feature>
<dbReference type="InterPro" id="IPR050311">
    <property type="entry name" value="ORC1/CDC6"/>
</dbReference>
<evidence type="ECO:0000313" key="15">
    <source>
        <dbReference type="Proteomes" id="UP001497497"/>
    </source>
</evidence>
<dbReference type="InterPro" id="IPR003593">
    <property type="entry name" value="AAA+_ATPase"/>
</dbReference>
<dbReference type="Gene3D" id="3.40.50.300">
    <property type="entry name" value="P-loop containing nucleotide triphosphate hydrolases"/>
    <property type="match status" value="1"/>
</dbReference>
<feature type="compositionally biased region" description="Basic and acidic residues" evidence="12">
    <location>
        <begin position="212"/>
        <end position="221"/>
    </location>
</feature>
<feature type="region of interest" description="Disordered" evidence="12">
    <location>
        <begin position="210"/>
        <end position="252"/>
    </location>
</feature>
<sequence length="703" mass="78280">NNHLQATSPFKTLAGDKIQIFKSTEHKVKAIKGFNGVDDVSDKKLTSPQTPDLSSPFKSSLVLSRASSPSRRKSIFEAPESICLNKTPLATRKGSDKTPESLNSGRRRLSVSLFQSTGTSEFDECTAQNPEDAENKSAKSRNTIDHTEDEVFGTPISKKHSLSRRASYRVSITPKRYSPELNSTPTKDSKAEKAKLVTPVRGILPKYATPQKTEKQRKSDILKTPPRQVILSDHAALGPTSRGTPRRTASLKRVSYAEFSHSEDEQESPINRNLKNIGAKLLHGRSPARMPMLPSCRESDLDDSDADEDYNGNIDDSSESSEDDSSVSETQKTKSKCQSNKQGRTGTPSKLRTPKTPGTPKTPKLLNRVLLSAKPNLPSRSVPKPVLKNDLEEARARLHVSAVPDSLPCREKEFSDIFNYIESKIQDGTGGCMYIAGVPGTGKTATVKEVIKILEAERDEGNLQNFRFIEVNGMRLTEPRQAYVEILKALTDTKATAEHAANILNKMFSYPAPRSDPVVLLVDELDLLWTRKQDVMYNIFDWPTKDKAKLIVLAVANTMDLPERMMMKRVSSRLGLTRMTFQPYTFRQLEEIVISRMKGLKVFDSDAIQLAARKVAAVSGDARRALDICRRSTEIAEAKAENDENAMMVSMSDINTAVEEMFCSPKLMAIRNLSLQEQMFLRAIVAEFQRAGIEEAEFSKLYD</sequence>
<feature type="region of interest" description="Disordered" evidence="12">
    <location>
        <begin position="87"/>
        <end position="150"/>
    </location>
</feature>
<evidence type="ECO:0000256" key="11">
    <source>
        <dbReference type="RuleBase" id="RU365058"/>
    </source>
</evidence>
<name>A0AAV2HEH6_LYMST</name>
<dbReference type="Pfam" id="PF00004">
    <property type="entry name" value="AAA"/>
    <property type="match status" value="1"/>
</dbReference>
<evidence type="ECO:0000256" key="4">
    <source>
        <dbReference type="ARBA" id="ARBA00022705"/>
    </source>
</evidence>
<dbReference type="SUPFAM" id="SSF52540">
    <property type="entry name" value="P-loop containing nucleoside triphosphate hydrolases"/>
    <property type="match status" value="1"/>
</dbReference>
<keyword evidence="4 11" id="KW-0235">DNA replication</keyword>
<dbReference type="GO" id="GO:0006270">
    <property type="term" value="P:DNA replication initiation"/>
    <property type="evidence" value="ECO:0007669"/>
    <property type="project" value="TreeGrafter"/>
</dbReference>
<organism evidence="14 15">
    <name type="scientific">Lymnaea stagnalis</name>
    <name type="common">Great pond snail</name>
    <name type="synonym">Helix stagnalis</name>
    <dbReference type="NCBI Taxonomy" id="6523"/>
    <lineage>
        <taxon>Eukaryota</taxon>
        <taxon>Metazoa</taxon>
        <taxon>Spiralia</taxon>
        <taxon>Lophotrochozoa</taxon>
        <taxon>Mollusca</taxon>
        <taxon>Gastropoda</taxon>
        <taxon>Heterobranchia</taxon>
        <taxon>Euthyneura</taxon>
        <taxon>Panpulmonata</taxon>
        <taxon>Hygrophila</taxon>
        <taxon>Lymnaeoidea</taxon>
        <taxon>Lymnaeidae</taxon>
        <taxon>Lymnaea</taxon>
    </lineage>
</organism>
<feature type="non-terminal residue" evidence="14">
    <location>
        <position position="703"/>
    </location>
</feature>
<comment type="similarity">
    <text evidence="2 11">Belongs to the ORC1 family.</text>
</comment>
<keyword evidence="8" id="KW-0460">Magnesium</keyword>
<evidence type="ECO:0000256" key="8">
    <source>
        <dbReference type="ARBA" id="ARBA00022842"/>
    </source>
</evidence>
<dbReference type="FunFam" id="1.10.8.60:FF:000062">
    <property type="entry name" value="Origin recognition complex subunit 1"/>
    <property type="match status" value="1"/>
</dbReference>
<feature type="compositionally biased region" description="Polar residues" evidence="12">
    <location>
        <begin position="336"/>
        <end position="348"/>
    </location>
</feature>
<dbReference type="PANTHER" id="PTHR10763">
    <property type="entry name" value="CELL DIVISION CONTROL PROTEIN 6-RELATED"/>
    <property type="match status" value="1"/>
</dbReference>
<dbReference type="Pfam" id="PF17872">
    <property type="entry name" value="AAA_lid_10"/>
    <property type="match status" value="1"/>
</dbReference>
<evidence type="ECO:0000256" key="1">
    <source>
        <dbReference type="ARBA" id="ARBA00004123"/>
    </source>
</evidence>
<dbReference type="Proteomes" id="UP001497497">
    <property type="component" value="Unassembled WGS sequence"/>
</dbReference>
<keyword evidence="7 11" id="KW-0067">ATP-binding</keyword>
<dbReference type="GO" id="GO:0003688">
    <property type="term" value="F:DNA replication origin binding"/>
    <property type="evidence" value="ECO:0007669"/>
    <property type="project" value="TreeGrafter"/>
</dbReference>
<proteinExistence type="inferred from homology"/>
<protein>
    <recommendedName>
        <fullName evidence="3 11">Origin recognition complex subunit 1</fullName>
    </recommendedName>
</protein>
<comment type="caution">
    <text evidence="14">The sequence shown here is derived from an EMBL/GenBank/DDBJ whole genome shotgun (WGS) entry which is preliminary data.</text>
</comment>